<dbReference type="Proteomes" id="UP000390335">
    <property type="component" value="Unassembled WGS sequence"/>
</dbReference>
<gene>
    <name evidence="1" type="ORF">RsS93_29100</name>
</gene>
<proteinExistence type="predicted"/>
<protein>
    <submittedName>
        <fullName evidence="1">Uncharacterized protein</fullName>
    </submittedName>
</protein>
<sequence>MLYPFVFTQFRTENRCALFLELLKAEFLVMRSFFLTLACVLAGGSAMASSIQPINGTMIGGKGSIIDKSCAECPPLKPPVTEKEYTVPALEPGTQSVVVRDIDGQKRVVRTEAWMGGSPVNFVSKPTPEALAAAGEPADGIDMTAQTAALPNSFVAREPAPLDISGFQLRQ</sequence>
<comment type="caution">
    <text evidence="1">The sequence shown here is derived from an EMBL/GenBank/DDBJ whole genome shotgun (WGS) entry which is preliminary data.</text>
</comment>
<organism evidence="1 2">
    <name type="scientific">Rhizobium dioscoreae</name>
    <dbReference type="NCBI Taxonomy" id="2653122"/>
    <lineage>
        <taxon>Bacteria</taxon>
        <taxon>Pseudomonadati</taxon>
        <taxon>Pseudomonadota</taxon>
        <taxon>Alphaproteobacteria</taxon>
        <taxon>Hyphomicrobiales</taxon>
        <taxon>Rhizobiaceae</taxon>
        <taxon>Rhizobium/Agrobacterium group</taxon>
        <taxon>Rhizobium</taxon>
    </lineage>
</organism>
<name>A0ABQ0Z439_9HYPH</name>
<dbReference type="InterPro" id="IPR049748">
    <property type="entry name" value="HPE1-like_N_CxxC"/>
</dbReference>
<dbReference type="NCBIfam" id="NF041110">
    <property type="entry name" value="HPE1_fam_CxxC"/>
    <property type="match status" value="1"/>
</dbReference>
<accession>A0ABQ0Z439</accession>
<dbReference type="EMBL" id="BLAJ01000003">
    <property type="protein sequence ID" value="GES50296.1"/>
    <property type="molecule type" value="Genomic_DNA"/>
</dbReference>
<evidence type="ECO:0000313" key="2">
    <source>
        <dbReference type="Proteomes" id="UP000390335"/>
    </source>
</evidence>
<evidence type="ECO:0000313" key="1">
    <source>
        <dbReference type="EMBL" id="GES50296.1"/>
    </source>
</evidence>
<keyword evidence="2" id="KW-1185">Reference proteome</keyword>
<reference evidence="1 2" key="1">
    <citation type="journal article" date="2020" name="Genome Biol. Evol.">
        <title>Rhizobium dioscoreae sp. nov., a plant growth-promoting bacterium isolated from yam (Dioscorea species).</title>
        <authorList>
            <person name="Ouyabe M."/>
            <person name="Tanaka N."/>
            <person name="Shiwa Y."/>
            <person name="Fujita N."/>
            <person name="Kikuno H."/>
            <person name="Babil P."/>
            <person name="Shiwachi H."/>
        </authorList>
    </citation>
    <scope>NUCLEOTIDE SEQUENCE [LARGE SCALE GENOMIC DNA]</scope>
    <source>
        <strain evidence="1 2">S-93</strain>
    </source>
</reference>